<sequence length="144" mass="15542">MTIVPSSFPTIPAGLLRVGDLIHHPGHRAVAYVLVARVAVVDGVVHLMVYDAAHPDGIPATYRPDERLLLACRDLIEPADGLRAWTDASWRRSHRRGAAIALMDQIRARSVGVPAIIGADNNVDSEIGRLRGRDPLPPPGGVDR</sequence>
<evidence type="ECO:0000313" key="2">
    <source>
        <dbReference type="Proteomes" id="UP000515728"/>
    </source>
</evidence>
<dbReference type="RefSeq" id="WP_185717167.1">
    <property type="nucleotide sequence ID" value="NZ_CP060131.1"/>
</dbReference>
<organism evidence="1 2">
    <name type="scientific">Pseudonocardia petroleophila</name>
    <dbReference type="NCBI Taxonomy" id="37331"/>
    <lineage>
        <taxon>Bacteria</taxon>
        <taxon>Bacillati</taxon>
        <taxon>Actinomycetota</taxon>
        <taxon>Actinomycetes</taxon>
        <taxon>Pseudonocardiales</taxon>
        <taxon>Pseudonocardiaceae</taxon>
        <taxon>Pseudonocardia</taxon>
    </lineage>
</organism>
<reference evidence="1 2" key="1">
    <citation type="submission" date="2020-08" db="EMBL/GenBank/DDBJ databases">
        <authorList>
            <person name="Mo P."/>
        </authorList>
    </citation>
    <scope>NUCLEOTIDE SEQUENCE [LARGE SCALE GENOMIC DNA]</scope>
    <source>
        <strain evidence="1 2">CGMCC 4.1532</strain>
    </source>
</reference>
<evidence type="ECO:0000313" key="1">
    <source>
        <dbReference type="EMBL" id="QNG50405.1"/>
    </source>
</evidence>
<proteinExistence type="predicted"/>
<dbReference type="Proteomes" id="UP000515728">
    <property type="component" value="Chromosome"/>
</dbReference>
<name>A0A7G7MC94_9PSEU</name>
<dbReference type="KEGG" id="ppel:H6H00_19440"/>
<gene>
    <name evidence="1" type="ORF">H6H00_19440</name>
</gene>
<dbReference type="AlphaFoldDB" id="A0A7G7MC94"/>
<keyword evidence="2" id="KW-1185">Reference proteome</keyword>
<dbReference type="EMBL" id="CP060131">
    <property type="protein sequence ID" value="QNG50405.1"/>
    <property type="molecule type" value="Genomic_DNA"/>
</dbReference>
<accession>A0A7G7MC94</accession>
<protein>
    <submittedName>
        <fullName evidence="1">Uncharacterized protein</fullName>
    </submittedName>
</protein>